<gene>
    <name evidence="1" type="ORF">DIZ80_08305</name>
</gene>
<comment type="caution">
    <text evidence="1">The sequence shown here is derived from an EMBL/GenBank/DDBJ whole genome shotgun (WGS) entry which is preliminary data.</text>
</comment>
<dbReference type="Pfam" id="PF14255">
    <property type="entry name" value="Zn_ribbon_21"/>
    <property type="match status" value="1"/>
</dbReference>
<dbReference type="InterPro" id="IPR025990">
    <property type="entry name" value="zinc_ribbon_bacterial"/>
</dbReference>
<protein>
    <submittedName>
        <fullName evidence="1">CPXCG motif-containing cysteine-rich protein</fullName>
    </submittedName>
</protein>
<keyword evidence="2" id="KW-1185">Reference proteome</keyword>
<reference evidence="1 2" key="1">
    <citation type="journal article" date="2018" name="ISME J.">
        <title>Endosymbiont genomes yield clues of tubeworm success.</title>
        <authorList>
            <person name="Li Y."/>
            <person name="Liles M.R."/>
            <person name="Halanych K.M."/>
        </authorList>
    </citation>
    <scope>NUCLEOTIDE SEQUENCE [LARGE SCALE GENOMIC DNA]</scope>
    <source>
        <strain evidence="1">A1464</strain>
    </source>
</reference>
<organism evidence="1 2">
    <name type="scientific">endosymbiont of Galathealinum brachiosum</name>
    <dbReference type="NCBI Taxonomy" id="2200906"/>
    <lineage>
        <taxon>Bacteria</taxon>
        <taxon>Pseudomonadati</taxon>
        <taxon>Pseudomonadota</taxon>
        <taxon>Gammaproteobacteria</taxon>
        <taxon>sulfur-oxidizing symbionts</taxon>
    </lineage>
</organism>
<dbReference type="PIRSF" id="PIRSF037225">
    <property type="entry name" value="UCP037225"/>
    <property type="match status" value="1"/>
</dbReference>
<dbReference type="Proteomes" id="UP000254266">
    <property type="component" value="Unassembled WGS sequence"/>
</dbReference>
<accession>A0A370DBK8</accession>
<dbReference type="AlphaFoldDB" id="A0A370DBK8"/>
<sequence>MRSPEYMEVQCPYCWELIEIGIDDCGENQQYIEDCQVCCRPINVRIMVGDSQQVQINVFTEDDV</sequence>
<dbReference type="InterPro" id="IPR017143">
    <property type="entry name" value="UCP037225"/>
</dbReference>
<evidence type="ECO:0000313" key="1">
    <source>
        <dbReference type="EMBL" id="RDH82292.1"/>
    </source>
</evidence>
<name>A0A370DBK8_9GAMM</name>
<evidence type="ECO:0000313" key="2">
    <source>
        <dbReference type="Proteomes" id="UP000254266"/>
    </source>
</evidence>
<proteinExistence type="predicted"/>
<dbReference type="EMBL" id="QFXC01000011">
    <property type="protein sequence ID" value="RDH82292.1"/>
    <property type="molecule type" value="Genomic_DNA"/>
</dbReference>